<dbReference type="PANTHER" id="PTHR42188">
    <property type="entry name" value="23S RRNA-SPECIFIC ENDONUCLEASE VAPC20"/>
    <property type="match status" value="1"/>
</dbReference>
<comment type="caution">
    <text evidence="2">The sequence shown here is derived from an EMBL/GenBank/DDBJ whole genome shotgun (WGS) entry which is preliminary data.</text>
</comment>
<dbReference type="AlphaFoldDB" id="A0A1F5G268"/>
<gene>
    <name evidence="2" type="ORF">A2164_02995</name>
</gene>
<dbReference type="InterPro" id="IPR002716">
    <property type="entry name" value="PIN_dom"/>
</dbReference>
<dbReference type="Pfam" id="PF01850">
    <property type="entry name" value="PIN"/>
    <property type="match status" value="1"/>
</dbReference>
<organism evidence="2 3">
    <name type="scientific">Candidatus Curtissbacteria bacterium RBG_13_35_7</name>
    <dbReference type="NCBI Taxonomy" id="1797705"/>
    <lineage>
        <taxon>Bacteria</taxon>
        <taxon>Candidatus Curtissiibacteriota</taxon>
    </lineage>
</organism>
<dbReference type="EMBL" id="MFAT01000052">
    <property type="protein sequence ID" value="OGD85907.1"/>
    <property type="molecule type" value="Genomic_DNA"/>
</dbReference>
<sequence>MAEKIFIDTSAWLAYYLSNDRNHLKIKKLLKGLIANKAIIYTSNDVIDETITRLIYTTHPRFVKKFVDLLKAGIKTGNLIELWVDELLQQEAFELAIKFSEHKLSLTDCTIIILVKRFNINLLVSLDSDFKKVGVNVLPI</sequence>
<accession>A0A1F5G268</accession>
<dbReference type="Proteomes" id="UP000176317">
    <property type="component" value="Unassembled WGS sequence"/>
</dbReference>
<proteinExistence type="predicted"/>
<dbReference type="GO" id="GO:0016075">
    <property type="term" value="P:rRNA catabolic process"/>
    <property type="evidence" value="ECO:0007669"/>
    <property type="project" value="TreeGrafter"/>
</dbReference>
<dbReference type="InterPro" id="IPR039018">
    <property type="entry name" value="VapC20-like"/>
</dbReference>
<evidence type="ECO:0000313" key="3">
    <source>
        <dbReference type="Proteomes" id="UP000176317"/>
    </source>
</evidence>
<dbReference type="PANTHER" id="PTHR42188:SF1">
    <property type="entry name" value="23S RRNA-SPECIFIC ENDONUCLEASE VAPC20"/>
    <property type="match status" value="1"/>
</dbReference>
<name>A0A1F5G268_9BACT</name>
<evidence type="ECO:0000259" key="1">
    <source>
        <dbReference type="Pfam" id="PF01850"/>
    </source>
</evidence>
<reference evidence="2 3" key="1">
    <citation type="journal article" date="2016" name="Nat. Commun.">
        <title>Thousands of microbial genomes shed light on interconnected biogeochemical processes in an aquifer system.</title>
        <authorList>
            <person name="Anantharaman K."/>
            <person name="Brown C.T."/>
            <person name="Hug L.A."/>
            <person name="Sharon I."/>
            <person name="Castelle C.J."/>
            <person name="Probst A.J."/>
            <person name="Thomas B.C."/>
            <person name="Singh A."/>
            <person name="Wilkins M.J."/>
            <person name="Karaoz U."/>
            <person name="Brodie E.L."/>
            <person name="Williams K.H."/>
            <person name="Hubbard S.S."/>
            <person name="Banfield J.F."/>
        </authorList>
    </citation>
    <scope>NUCLEOTIDE SEQUENCE [LARGE SCALE GENOMIC DNA]</scope>
</reference>
<dbReference type="Gene3D" id="3.40.50.1010">
    <property type="entry name" value="5'-nuclease"/>
    <property type="match status" value="1"/>
</dbReference>
<feature type="domain" description="PIN" evidence="1">
    <location>
        <begin position="5"/>
        <end position="134"/>
    </location>
</feature>
<evidence type="ECO:0000313" key="2">
    <source>
        <dbReference type="EMBL" id="OGD85907.1"/>
    </source>
</evidence>
<dbReference type="SUPFAM" id="SSF88723">
    <property type="entry name" value="PIN domain-like"/>
    <property type="match status" value="1"/>
</dbReference>
<protein>
    <recommendedName>
        <fullName evidence="1">PIN domain-containing protein</fullName>
    </recommendedName>
</protein>
<dbReference type="GO" id="GO:0004521">
    <property type="term" value="F:RNA endonuclease activity"/>
    <property type="evidence" value="ECO:0007669"/>
    <property type="project" value="InterPro"/>
</dbReference>
<dbReference type="InterPro" id="IPR029060">
    <property type="entry name" value="PIN-like_dom_sf"/>
</dbReference>